<proteinExistence type="predicted"/>
<evidence type="ECO:0000313" key="1">
    <source>
        <dbReference type="EMBL" id="MFC1851812.1"/>
    </source>
</evidence>
<evidence type="ECO:0008006" key="3">
    <source>
        <dbReference type="Google" id="ProtNLM"/>
    </source>
</evidence>
<reference evidence="1 2" key="1">
    <citation type="submission" date="2024-09" db="EMBL/GenBank/DDBJ databases">
        <title>Laminarin stimulates single cell rates of sulfate reduction while oxygen inhibits transcriptomic activity in coastal marine sediment.</title>
        <authorList>
            <person name="Lindsay M."/>
            <person name="Orcutt B."/>
            <person name="Emerson D."/>
            <person name="Stepanauskas R."/>
            <person name="D'Angelo T."/>
        </authorList>
    </citation>
    <scope>NUCLEOTIDE SEQUENCE [LARGE SCALE GENOMIC DNA]</scope>
    <source>
        <strain evidence="1">SAG AM-311-K15</strain>
    </source>
</reference>
<sequence>MICEDRVCISGCPPQILKQQDNHVVLAITEDNAKKGGCTECLICEFLCWEKSQNALKIDVPPLETK</sequence>
<dbReference type="EMBL" id="JBHPBY010000228">
    <property type="protein sequence ID" value="MFC1851812.1"/>
    <property type="molecule type" value="Genomic_DNA"/>
</dbReference>
<name>A0ABV6Z033_UNCC1</name>
<protein>
    <recommendedName>
        <fullName evidence="3">4Fe-4S ferredoxin-type domain-containing protein</fullName>
    </recommendedName>
</protein>
<dbReference type="Proteomes" id="UP001594351">
    <property type="component" value="Unassembled WGS sequence"/>
</dbReference>
<organism evidence="1 2">
    <name type="scientific">candidate division CSSED10-310 bacterium</name>
    <dbReference type="NCBI Taxonomy" id="2855610"/>
    <lineage>
        <taxon>Bacteria</taxon>
        <taxon>Bacteria division CSSED10-310</taxon>
    </lineage>
</organism>
<keyword evidence="2" id="KW-1185">Reference proteome</keyword>
<accession>A0ABV6Z033</accession>
<comment type="caution">
    <text evidence="1">The sequence shown here is derived from an EMBL/GenBank/DDBJ whole genome shotgun (WGS) entry which is preliminary data.</text>
</comment>
<evidence type="ECO:0000313" key="2">
    <source>
        <dbReference type="Proteomes" id="UP001594351"/>
    </source>
</evidence>
<gene>
    <name evidence="1" type="ORF">ACFL27_16595</name>
</gene>